<comment type="caution">
    <text evidence="3">The sequence shown here is derived from an EMBL/GenBank/DDBJ whole genome shotgun (WGS) entry which is preliminary data.</text>
</comment>
<dbReference type="EMBL" id="JANBVN010000210">
    <property type="protein sequence ID" value="KAJ9133025.1"/>
    <property type="molecule type" value="Genomic_DNA"/>
</dbReference>
<protein>
    <recommendedName>
        <fullName evidence="2">DUF3295 domain-containing protein</fullName>
    </recommendedName>
</protein>
<dbReference type="Proteomes" id="UP001174691">
    <property type="component" value="Unassembled WGS sequence"/>
</dbReference>
<dbReference type="PANTHER" id="PTHR28014">
    <property type="entry name" value="NEGATIVE REGULATOR OF RAS-CAMP PATHWAY"/>
    <property type="match status" value="1"/>
</dbReference>
<sequence length="224" mass="24529">MEVAGSTGPATGSSPIDGELGFDQKEHMPNISAVDYEWECAIDDESSEWEDSDGDSGPSVCNNLEFKRIDSTTNLTSPRSLLTIALTQSIAQQPDHGAGSQSMPALSRAHTPPNGLQRLSKNSDGPLMMKNMKSVNEIPRSSPIPITTANGVANQPISSRTTRRTMLSEELTENLRRCILRERQQGSQKGPTPKDVALRSHCPAANLINTKKNDETWRWGDNYH</sequence>
<feature type="region of interest" description="Disordered" evidence="1">
    <location>
        <begin position="1"/>
        <end position="23"/>
    </location>
</feature>
<evidence type="ECO:0000256" key="1">
    <source>
        <dbReference type="SAM" id="MobiDB-lite"/>
    </source>
</evidence>
<dbReference type="PANTHER" id="PTHR28014:SF1">
    <property type="entry name" value="NEGATIVE REGULATOR OF RAS-CAMP PATHWAY"/>
    <property type="match status" value="1"/>
</dbReference>
<dbReference type="InterPro" id="IPR021711">
    <property type="entry name" value="DUF3295"/>
</dbReference>
<feature type="region of interest" description="Disordered" evidence="1">
    <location>
        <begin position="92"/>
        <end position="126"/>
    </location>
</feature>
<dbReference type="Pfam" id="PF11702">
    <property type="entry name" value="DUF3295"/>
    <property type="match status" value="1"/>
</dbReference>
<gene>
    <name evidence="3" type="ORF">NKR19_g9190</name>
</gene>
<feature type="domain" description="DUF3295" evidence="2">
    <location>
        <begin position="35"/>
        <end position="189"/>
    </location>
</feature>
<accession>A0AA38R1Y4</accession>
<evidence type="ECO:0000259" key="2">
    <source>
        <dbReference type="Pfam" id="PF11702"/>
    </source>
</evidence>
<keyword evidence="4" id="KW-1185">Reference proteome</keyword>
<reference evidence="3" key="1">
    <citation type="submission" date="2022-07" db="EMBL/GenBank/DDBJ databases">
        <title>Fungi with potential for degradation of polypropylene.</title>
        <authorList>
            <person name="Gostincar C."/>
        </authorList>
    </citation>
    <scope>NUCLEOTIDE SEQUENCE</scope>
    <source>
        <strain evidence="3">EXF-13287</strain>
    </source>
</reference>
<evidence type="ECO:0000313" key="4">
    <source>
        <dbReference type="Proteomes" id="UP001174691"/>
    </source>
</evidence>
<dbReference type="GO" id="GO:0006808">
    <property type="term" value="P:regulation of nitrogen utilization"/>
    <property type="evidence" value="ECO:0007669"/>
    <property type="project" value="TreeGrafter"/>
</dbReference>
<dbReference type="AlphaFoldDB" id="A0AA38R1Y4"/>
<name>A0AA38R1Y4_9PEZI</name>
<organism evidence="3 4">
    <name type="scientific">Coniochaeta hoffmannii</name>
    <dbReference type="NCBI Taxonomy" id="91930"/>
    <lineage>
        <taxon>Eukaryota</taxon>
        <taxon>Fungi</taxon>
        <taxon>Dikarya</taxon>
        <taxon>Ascomycota</taxon>
        <taxon>Pezizomycotina</taxon>
        <taxon>Sordariomycetes</taxon>
        <taxon>Sordariomycetidae</taxon>
        <taxon>Coniochaetales</taxon>
        <taxon>Coniochaetaceae</taxon>
        <taxon>Coniochaeta</taxon>
    </lineage>
</organism>
<evidence type="ECO:0000313" key="3">
    <source>
        <dbReference type="EMBL" id="KAJ9133025.1"/>
    </source>
</evidence>
<dbReference type="GO" id="GO:0005737">
    <property type="term" value="C:cytoplasm"/>
    <property type="evidence" value="ECO:0007669"/>
    <property type="project" value="TreeGrafter"/>
</dbReference>
<proteinExistence type="predicted"/>
<dbReference type="GO" id="GO:0031930">
    <property type="term" value="P:mitochondria-nucleus signaling pathway"/>
    <property type="evidence" value="ECO:0007669"/>
    <property type="project" value="TreeGrafter"/>
</dbReference>
<dbReference type="GO" id="GO:0000122">
    <property type="term" value="P:negative regulation of transcription by RNA polymerase II"/>
    <property type="evidence" value="ECO:0007669"/>
    <property type="project" value="TreeGrafter"/>
</dbReference>
<dbReference type="InterPro" id="IPR053043">
    <property type="entry name" value="Ras-cAMP_regulatory"/>
</dbReference>